<dbReference type="GO" id="GO:0035556">
    <property type="term" value="P:intracellular signal transduction"/>
    <property type="evidence" value="ECO:0007669"/>
    <property type="project" value="InterPro"/>
</dbReference>
<dbReference type="OMA" id="GRWVCCQ"/>
<evidence type="ECO:0000256" key="1">
    <source>
        <dbReference type="PROSITE-ProRule" id="PRU00432"/>
    </source>
</evidence>
<dbReference type="PANTHER" id="PTHR46270">
    <property type="entry name" value="ARMADILLO-TYPE FOLD-RELATED"/>
    <property type="match status" value="1"/>
</dbReference>
<name>K3WQV5_GLOUD</name>
<dbReference type="InterPro" id="IPR000157">
    <property type="entry name" value="TIR_dom"/>
</dbReference>
<organism evidence="3 4">
    <name type="scientific">Globisporangium ultimum (strain ATCC 200006 / CBS 805.95 / DAOM BR144)</name>
    <name type="common">Pythium ultimum</name>
    <dbReference type="NCBI Taxonomy" id="431595"/>
    <lineage>
        <taxon>Eukaryota</taxon>
        <taxon>Sar</taxon>
        <taxon>Stramenopiles</taxon>
        <taxon>Oomycota</taxon>
        <taxon>Peronosporomycetes</taxon>
        <taxon>Pythiales</taxon>
        <taxon>Pythiaceae</taxon>
        <taxon>Globisporangium</taxon>
    </lineage>
</organism>
<proteinExistence type="predicted"/>
<dbReference type="eggNOG" id="ENOG502QVY7">
    <property type="taxonomic scope" value="Eukaryota"/>
</dbReference>
<dbReference type="PANTHER" id="PTHR46270:SF6">
    <property type="entry name" value="TIR DOMAIN-CONTAINING PROTEIN"/>
    <property type="match status" value="1"/>
</dbReference>
<sequence length="731" mass="79970">MGSAASAAAASDGGGTKKRAICICHSTQSLALGLSQELRRFLATAAGQSESDGDFASIENSLVIVTEIFPRDTQARADVLGKIDVATVSFLKDNRKQVVGGPLTPHYRPSGVIGAVCFALGTWEPGLFVPHQIQTLWTLATNNFEFLTLSEVTELLEKVRPDEEMDELIIEEQQLLNSTMELTKESKANSVMIVFTGRNGKLVADKFATLQSQGQKCDEPVTLCSQEEGVNEDLKVLAKARVAVFVITDECMTSLQTPYHHLFEAATRWGKPILPINASKLRMHGWLAMVMAGKLWYQVDLDDLDQIYTKYSGIPGCACKVKDSCLATDFLSCLNGVLASPQRILEAAQNESREAAILRAVKEKTQVMGLHSDTVDELCRKIQYLVGTEGSVNSDASALEALGIALDSYSLEPNYRLQAAAVPLPHTLLPERPENGLKLIPLHYTVTRGSFPAPPPVLNERGMPLPGLMLDVMFSYQWNSQITVLDVHEQGRVQNLRAWFDVFGHMQGNVNSSMATAVENVACVVVFLTADYIKSINCKLEFQYAATCRKPMIFVFLEDPRQLELPSWVTDVVGTTEFNVYPSLIREVDGGTKNRVLALDFNCEEINGAAVTVVLCSAIRRLAAIRHNCPPPIVYDGSFLLYATTSALHHAVIQVQDSHSESPADGDTVQATVSKEKILCTRCSIAFDPAIASTLDGCRAHSAYYMGDTLLAGRWVCCQELKRDGPGCQPV</sequence>
<reference evidence="4" key="2">
    <citation type="submission" date="2010-04" db="EMBL/GenBank/DDBJ databases">
        <authorList>
            <person name="Buell R."/>
            <person name="Hamilton J."/>
            <person name="Hostetler J."/>
        </authorList>
    </citation>
    <scope>NUCLEOTIDE SEQUENCE [LARGE SCALE GENOMIC DNA]</scope>
    <source>
        <strain evidence="4">DAOM:BR144</strain>
    </source>
</reference>
<reference evidence="4" key="1">
    <citation type="journal article" date="2010" name="Genome Biol.">
        <title>Genome sequence of the necrotrophic plant pathogen Pythium ultimum reveals original pathogenicity mechanisms and effector repertoire.</title>
        <authorList>
            <person name="Levesque C.A."/>
            <person name="Brouwer H."/>
            <person name="Cano L."/>
            <person name="Hamilton J.P."/>
            <person name="Holt C."/>
            <person name="Huitema E."/>
            <person name="Raffaele S."/>
            <person name="Robideau G.P."/>
            <person name="Thines M."/>
            <person name="Win J."/>
            <person name="Zerillo M.M."/>
            <person name="Beakes G.W."/>
            <person name="Boore J.L."/>
            <person name="Busam D."/>
            <person name="Dumas B."/>
            <person name="Ferriera S."/>
            <person name="Fuerstenberg S.I."/>
            <person name="Gachon C.M."/>
            <person name="Gaulin E."/>
            <person name="Govers F."/>
            <person name="Grenville-Briggs L."/>
            <person name="Horner N."/>
            <person name="Hostetler J."/>
            <person name="Jiang R.H."/>
            <person name="Johnson J."/>
            <person name="Krajaejun T."/>
            <person name="Lin H."/>
            <person name="Meijer H.J."/>
            <person name="Moore B."/>
            <person name="Morris P."/>
            <person name="Phuntmart V."/>
            <person name="Puiu D."/>
            <person name="Shetty J."/>
            <person name="Stajich J.E."/>
            <person name="Tripathy S."/>
            <person name="Wawra S."/>
            <person name="van West P."/>
            <person name="Whitty B.R."/>
            <person name="Coutinho P.M."/>
            <person name="Henrissat B."/>
            <person name="Martin F."/>
            <person name="Thomas P.D."/>
            <person name="Tyler B.M."/>
            <person name="De Vries R.P."/>
            <person name="Kamoun S."/>
            <person name="Yandell M."/>
            <person name="Tisserat N."/>
            <person name="Buell C.R."/>
        </authorList>
    </citation>
    <scope>NUCLEOTIDE SEQUENCE</scope>
    <source>
        <strain evidence="4">DAOM:BR144</strain>
    </source>
</reference>
<keyword evidence="1" id="KW-0863">Zinc-finger</keyword>
<dbReference type="EnsemblProtists" id="PYU1_T007347">
    <property type="protein sequence ID" value="PYU1_T007347"/>
    <property type="gene ID" value="PYU1_G007331"/>
</dbReference>
<accession>K3WQV5</accession>
<dbReference type="InterPro" id="IPR035897">
    <property type="entry name" value="Toll_tir_struct_dom_sf"/>
</dbReference>
<dbReference type="EMBL" id="GL376629">
    <property type="status" value="NOT_ANNOTATED_CDS"/>
    <property type="molecule type" value="Genomic_DNA"/>
</dbReference>
<dbReference type="SUPFAM" id="SSF52200">
    <property type="entry name" value="Toll/Interleukin receptor TIR domain"/>
    <property type="match status" value="1"/>
</dbReference>
<keyword evidence="1" id="KW-0479">Metal-binding</keyword>
<dbReference type="Gene3D" id="3.40.50.10140">
    <property type="entry name" value="Toll/interleukin-1 receptor homology (TIR) domain"/>
    <property type="match status" value="1"/>
</dbReference>
<dbReference type="AlphaFoldDB" id="K3WQV5"/>
<dbReference type="PROSITE" id="PS51113">
    <property type="entry name" value="ZF_BTK"/>
    <property type="match status" value="1"/>
</dbReference>
<keyword evidence="1" id="KW-0862">Zinc</keyword>
<dbReference type="Proteomes" id="UP000019132">
    <property type="component" value="Unassembled WGS sequence"/>
</dbReference>
<evidence type="ECO:0000259" key="2">
    <source>
        <dbReference type="Pfam" id="PF13676"/>
    </source>
</evidence>
<protein>
    <recommendedName>
        <fullName evidence="2">TIR domain-containing protein</fullName>
    </recommendedName>
</protein>
<dbReference type="InterPro" id="IPR001562">
    <property type="entry name" value="Znf_Btk_motif"/>
</dbReference>
<reference evidence="3" key="3">
    <citation type="submission" date="2015-02" db="UniProtKB">
        <authorList>
            <consortium name="EnsemblProtists"/>
        </authorList>
    </citation>
    <scope>IDENTIFICATION</scope>
    <source>
        <strain evidence="3">DAOM BR144</strain>
    </source>
</reference>
<dbReference type="GO" id="GO:0008270">
    <property type="term" value="F:zinc ion binding"/>
    <property type="evidence" value="ECO:0007669"/>
    <property type="project" value="UniProtKB-KW"/>
</dbReference>
<dbReference type="InParanoid" id="K3WQV5"/>
<dbReference type="HOGENOM" id="CLU_009381_0_0_1"/>
<dbReference type="VEuPathDB" id="FungiDB:PYU1_G007331"/>
<feature type="domain" description="TIR" evidence="2">
    <location>
        <begin position="472"/>
        <end position="562"/>
    </location>
</feature>
<evidence type="ECO:0000313" key="4">
    <source>
        <dbReference type="Proteomes" id="UP000019132"/>
    </source>
</evidence>
<evidence type="ECO:0000313" key="3">
    <source>
        <dbReference type="EnsemblProtists" id="PYU1_T007347"/>
    </source>
</evidence>
<keyword evidence="4" id="KW-1185">Reference proteome</keyword>
<dbReference type="Pfam" id="PF13676">
    <property type="entry name" value="TIR_2"/>
    <property type="match status" value="1"/>
</dbReference>